<name>M2Q1Z8_9FIRM</name>
<dbReference type="GO" id="GO:0003677">
    <property type="term" value="F:DNA binding"/>
    <property type="evidence" value="ECO:0007669"/>
    <property type="project" value="UniProtKB-KW"/>
</dbReference>
<dbReference type="Proteomes" id="UP000011758">
    <property type="component" value="Unassembled WGS sequence"/>
</dbReference>
<reference evidence="3 4" key="1">
    <citation type="submission" date="2013-02" db="EMBL/GenBank/DDBJ databases">
        <title>The Genome Sequence of Lactobacillus catenaformis F0143.</title>
        <authorList>
            <consortium name="The Broad Institute Genome Sequencing Platform"/>
            <person name="Earl A."/>
            <person name="Ward D."/>
            <person name="Feldgarden M."/>
            <person name="Gevers D."/>
            <person name="Izard J."/>
            <person name="Blanton J.M."/>
            <person name="Mathney J."/>
            <person name="Dewhirst F.E."/>
            <person name="Young S.K."/>
            <person name="Zeng Q."/>
            <person name="Gargeya S."/>
            <person name="Fitzgerald M."/>
            <person name="Haas B."/>
            <person name="Abouelleil A."/>
            <person name="Alvarado L."/>
            <person name="Arachchi H.M."/>
            <person name="Berlin A."/>
            <person name="Chapman S.B."/>
            <person name="Gearin G."/>
            <person name="Goldberg J."/>
            <person name="Griggs A."/>
            <person name="Gujja S."/>
            <person name="Hansen M."/>
            <person name="Heiman D."/>
            <person name="Howarth C."/>
            <person name="Larimer J."/>
            <person name="Lui A."/>
            <person name="MacDonald P.J.P."/>
            <person name="McCowen C."/>
            <person name="Montmayeur A."/>
            <person name="Murphy C."/>
            <person name="Neiman D."/>
            <person name="Pearson M."/>
            <person name="Priest M."/>
            <person name="Roberts A."/>
            <person name="Saif S."/>
            <person name="Shea T."/>
            <person name="Sisk P."/>
            <person name="Stolte C."/>
            <person name="Sykes S."/>
            <person name="Wortman J."/>
            <person name="Nusbaum C."/>
            <person name="Birren B."/>
        </authorList>
    </citation>
    <scope>NUCLEOTIDE SEQUENCE [LARGE SCALE GENOMIC DNA]</scope>
    <source>
        <strain evidence="3 4">OT 569</strain>
    </source>
</reference>
<dbReference type="AlphaFoldDB" id="M2Q1Z8"/>
<dbReference type="STRING" id="999415.HMPREF9943_00708"/>
<dbReference type="BioCyc" id="ECAT999415-HMP:GTTI-729-MONOMER"/>
<evidence type="ECO:0000259" key="2">
    <source>
        <dbReference type="PROSITE" id="PS50943"/>
    </source>
</evidence>
<dbReference type="Gene3D" id="1.10.260.40">
    <property type="entry name" value="lambda repressor-like DNA-binding domains"/>
    <property type="match status" value="1"/>
</dbReference>
<proteinExistence type="predicted"/>
<evidence type="ECO:0000313" key="4">
    <source>
        <dbReference type="Proteomes" id="UP000011758"/>
    </source>
</evidence>
<evidence type="ECO:0000256" key="1">
    <source>
        <dbReference type="ARBA" id="ARBA00023125"/>
    </source>
</evidence>
<protein>
    <recommendedName>
        <fullName evidence="2">HTH cro/C1-type domain-containing protein</fullName>
    </recommendedName>
</protein>
<dbReference type="OrthoDB" id="9802364at2"/>
<keyword evidence="4" id="KW-1185">Reference proteome</keyword>
<dbReference type="EMBL" id="AGEJ01000012">
    <property type="protein sequence ID" value="EMD16930.1"/>
    <property type="molecule type" value="Genomic_DNA"/>
</dbReference>
<sequence length="242" mass="28567">MNTITEHIGQRIKMYRKVQGLTLEELASRIHKSRSTVSKYENGDIILDVETLYDISKQLHIHINQLTDYHFEKSYAHTITPKHFHRHGPFYETKRLYFYFYDGRSRKIKDGIIDILDAQNEYDQYQTTLFLSSLTDTGRTSESFYQGDVLYSDILIRFSFINQLNPLEEDLLYIFNPLERREYTEGLLCGISSADYKPCSFKCLVALSPQIINDSFIKKLMIDSKDLKKWKKLNMMLIDNID</sequence>
<evidence type="ECO:0000313" key="3">
    <source>
        <dbReference type="EMBL" id="EMD16930.1"/>
    </source>
</evidence>
<dbReference type="eggNOG" id="COG1396">
    <property type="taxonomic scope" value="Bacteria"/>
</dbReference>
<organism evidence="3 4">
    <name type="scientific">Eggerthia catenaformis OT 569 = DSM 20559</name>
    <dbReference type="NCBI Taxonomy" id="999415"/>
    <lineage>
        <taxon>Bacteria</taxon>
        <taxon>Bacillati</taxon>
        <taxon>Bacillota</taxon>
        <taxon>Erysipelotrichia</taxon>
        <taxon>Erysipelotrichales</taxon>
        <taxon>Coprobacillaceae</taxon>
        <taxon>Eggerthia</taxon>
    </lineage>
</organism>
<dbReference type="RefSeq" id="WP_004802104.1">
    <property type="nucleotide sequence ID" value="NZ_AUGJ01000014.1"/>
</dbReference>
<accession>M2Q1Z8</accession>
<gene>
    <name evidence="3" type="ORF">HMPREF9943_00708</name>
</gene>
<dbReference type="PROSITE" id="PS50943">
    <property type="entry name" value="HTH_CROC1"/>
    <property type="match status" value="1"/>
</dbReference>
<dbReference type="PANTHER" id="PTHR46558:SF11">
    <property type="entry name" value="HTH-TYPE TRANSCRIPTIONAL REGULATOR XRE"/>
    <property type="match status" value="1"/>
</dbReference>
<dbReference type="InterPro" id="IPR001387">
    <property type="entry name" value="Cro/C1-type_HTH"/>
</dbReference>
<dbReference type="CDD" id="cd00093">
    <property type="entry name" value="HTH_XRE"/>
    <property type="match status" value="1"/>
</dbReference>
<dbReference type="PATRIC" id="fig|999415.3.peg.709"/>
<dbReference type="Pfam" id="PF01381">
    <property type="entry name" value="HTH_3"/>
    <property type="match status" value="1"/>
</dbReference>
<dbReference type="SMART" id="SM00530">
    <property type="entry name" value="HTH_XRE"/>
    <property type="match status" value="1"/>
</dbReference>
<dbReference type="InterPro" id="IPR010982">
    <property type="entry name" value="Lambda_DNA-bd_dom_sf"/>
</dbReference>
<feature type="domain" description="HTH cro/C1-type" evidence="2">
    <location>
        <begin position="12"/>
        <end position="66"/>
    </location>
</feature>
<keyword evidence="1" id="KW-0238">DNA-binding</keyword>
<comment type="caution">
    <text evidence="3">The sequence shown here is derived from an EMBL/GenBank/DDBJ whole genome shotgun (WGS) entry which is preliminary data.</text>
</comment>
<dbReference type="SUPFAM" id="SSF47413">
    <property type="entry name" value="lambda repressor-like DNA-binding domains"/>
    <property type="match status" value="1"/>
</dbReference>
<dbReference type="PANTHER" id="PTHR46558">
    <property type="entry name" value="TRACRIPTIONAL REGULATORY PROTEIN-RELATED-RELATED"/>
    <property type="match status" value="1"/>
</dbReference>